<dbReference type="RefSeq" id="WP_158496412.1">
    <property type="nucleotide sequence ID" value="NZ_JACHNA010000001.1"/>
</dbReference>
<dbReference type="PANTHER" id="PTHR23131">
    <property type="entry name" value="ENDORIBONUCLEASE LACTB2"/>
    <property type="match status" value="1"/>
</dbReference>
<dbReference type="InterPro" id="IPR050662">
    <property type="entry name" value="Sec-metab_biosynth-thioest"/>
</dbReference>
<reference evidence="2 3" key="1">
    <citation type="submission" date="2020-08" db="EMBL/GenBank/DDBJ databases">
        <title>Sequencing the genomes of 1000 actinobacteria strains.</title>
        <authorList>
            <person name="Klenk H.-P."/>
        </authorList>
    </citation>
    <scope>NUCLEOTIDE SEQUENCE [LARGE SCALE GENOMIC DNA]</scope>
    <source>
        <strain evidence="2 3">DSM 23974</strain>
    </source>
</reference>
<dbReference type="InterPro" id="IPR036866">
    <property type="entry name" value="RibonucZ/Hydroxyglut_hydro"/>
</dbReference>
<dbReference type="InterPro" id="IPR001279">
    <property type="entry name" value="Metallo-B-lactamas"/>
</dbReference>
<dbReference type="SUPFAM" id="SSF56281">
    <property type="entry name" value="Metallo-hydrolase/oxidoreductase"/>
    <property type="match status" value="1"/>
</dbReference>
<sequence length="271" mass="28380">MTSTDSTPGPDPAPFISCVTAQNPSPMTLAGTNTYLIGAPGSESLTLVDPGPAETAEAHLDAVRTAAQGRRIELILLTHRHEDHAGAVELFHEATGAPVRAHLPELCRAATPLTDGERLVVADTVILALHTPGHTSDSCCFQVPSAGSDGAILTGDTILGSGTSMLDHPDGRLVDYLASLARLRAEGDATVLPGHGPALDSVAQAANEYLEHRRARVRQVREALADLGDDAAHVTAARLAERIYPDVDERVAAVAEMTVAAHLDYVRSSTS</sequence>
<protein>
    <submittedName>
        <fullName evidence="2">Glyoxylase-like metal-dependent hydrolase (Beta-lactamase superfamily II)</fullName>
    </submittedName>
</protein>
<keyword evidence="2" id="KW-0378">Hydrolase</keyword>
<dbReference type="EMBL" id="JACHNA010000001">
    <property type="protein sequence ID" value="MBB4735936.1"/>
    <property type="molecule type" value="Genomic_DNA"/>
</dbReference>
<dbReference type="Gene3D" id="1.10.10.10">
    <property type="entry name" value="Winged helix-like DNA-binding domain superfamily/Winged helix DNA-binding domain"/>
    <property type="match status" value="1"/>
</dbReference>
<proteinExistence type="predicted"/>
<dbReference type="AlphaFoldDB" id="A0A7W7GPI7"/>
<evidence type="ECO:0000313" key="2">
    <source>
        <dbReference type="EMBL" id="MBB4735936.1"/>
    </source>
</evidence>
<dbReference type="Proteomes" id="UP000540191">
    <property type="component" value="Unassembled WGS sequence"/>
</dbReference>
<dbReference type="SMART" id="SM00849">
    <property type="entry name" value="Lactamase_B"/>
    <property type="match status" value="1"/>
</dbReference>
<dbReference type="GO" id="GO:0016787">
    <property type="term" value="F:hydrolase activity"/>
    <property type="evidence" value="ECO:0007669"/>
    <property type="project" value="UniProtKB-KW"/>
</dbReference>
<dbReference type="InterPro" id="IPR036388">
    <property type="entry name" value="WH-like_DNA-bd_sf"/>
</dbReference>
<feature type="domain" description="Metallo-beta-lactamase" evidence="1">
    <location>
        <begin position="31"/>
        <end position="195"/>
    </location>
</feature>
<evidence type="ECO:0000313" key="3">
    <source>
        <dbReference type="Proteomes" id="UP000540191"/>
    </source>
</evidence>
<name>A0A7W7GPI7_9MICC</name>
<keyword evidence="3" id="KW-1185">Reference proteome</keyword>
<dbReference type="Gene3D" id="3.60.15.10">
    <property type="entry name" value="Ribonuclease Z/Hydroxyacylglutathione hydrolase-like"/>
    <property type="match status" value="1"/>
</dbReference>
<evidence type="ECO:0000259" key="1">
    <source>
        <dbReference type="SMART" id="SM00849"/>
    </source>
</evidence>
<organism evidence="2 3">
    <name type="scientific">Micrococcus cohnii</name>
    <dbReference type="NCBI Taxonomy" id="993416"/>
    <lineage>
        <taxon>Bacteria</taxon>
        <taxon>Bacillati</taxon>
        <taxon>Actinomycetota</taxon>
        <taxon>Actinomycetes</taxon>
        <taxon>Micrococcales</taxon>
        <taxon>Micrococcaceae</taxon>
        <taxon>Micrococcus</taxon>
    </lineage>
</organism>
<dbReference type="Pfam" id="PF00753">
    <property type="entry name" value="Lactamase_B"/>
    <property type="match status" value="1"/>
</dbReference>
<comment type="caution">
    <text evidence="2">The sequence shown here is derived from an EMBL/GenBank/DDBJ whole genome shotgun (WGS) entry which is preliminary data.</text>
</comment>
<dbReference type="CDD" id="cd16278">
    <property type="entry name" value="metallo-hydrolase-like_MBL-fold"/>
    <property type="match status" value="1"/>
</dbReference>
<accession>A0A7W7GPI7</accession>
<gene>
    <name evidence="2" type="ORF">HDA30_001444</name>
</gene>
<dbReference type="PANTHER" id="PTHR23131:SF0">
    <property type="entry name" value="ENDORIBONUCLEASE LACTB2"/>
    <property type="match status" value="1"/>
</dbReference>